<dbReference type="AlphaFoldDB" id="A0A841ZQ34"/>
<dbReference type="EMBL" id="JAARRM010000006">
    <property type="protein sequence ID" value="MBC1522293.1"/>
    <property type="molecule type" value="Genomic_DNA"/>
</dbReference>
<gene>
    <name evidence="2" type="ORF">HB912_11610</name>
</gene>
<protein>
    <submittedName>
        <fullName evidence="2">Crp/Fnr family transcriptional regulator</fullName>
    </submittedName>
</protein>
<dbReference type="RefSeq" id="WP_185374755.1">
    <property type="nucleotide sequence ID" value="NZ_JAARRM010000006.1"/>
</dbReference>
<proteinExistence type="predicted"/>
<dbReference type="Proteomes" id="UP000559885">
    <property type="component" value="Unassembled WGS sequence"/>
</dbReference>
<organism evidence="2 3">
    <name type="scientific">Listeria aquatica</name>
    <dbReference type="NCBI Taxonomy" id="1494960"/>
    <lineage>
        <taxon>Bacteria</taxon>
        <taxon>Bacillati</taxon>
        <taxon>Bacillota</taxon>
        <taxon>Bacilli</taxon>
        <taxon>Bacillales</taxon>
        <taxon>Listeriaceae</taxon>
        <taxon>Listeria</taxon>
    </lineage>
</organism>
<evidence type="ECO:0000256" key="1">
    <source>
        <dbReference type="ARBA" id="ARBA00023159"/>
    </source>
</evidence>
<accession>A0A841ZQ34</accession>
<dbReference type="Gene3D" id="2.60.120.10">
    <property type="entry name" value="Jelly Rolls"/>
    <property type="match status" value="1"/>
</dbReference>
<evidence type="ECO:0000313" key="2">
    <source>
        <dbReference type="EMBL" id="MBC1522293.1"/>
    </source>
</evidence>
<evidence type="ECO:0000313" key="3">
    <source>
        <dbReference type="Proteomes" id="UP000559885"/>
    </source>
</evidence>
<sequence>MTSTLFSFLFPHPDLAERYSRSFHAEPQKVIYEFRGWKDSARVLYIQKGIFQIEVLQHSRWHPIDLVLQDQFLGIESFLENREEWKGIHYRVKSLTEGEGCLIKKHYFLDHMYANPKVFFALVEQLTRGLLHHQYIAYRQVGELTKDVVHYLNQLVESGGFYPQNGQVVLPKEINTKVIAEHLHTSEKQLHEAIKVLEAEHILKQKYRSFILQADS</sequence>
<comment type="caution">
    <text evidence="2">The sequence shown here is derived from an EMBL/GenBank/DDBJ whole genome shotgun (WGS) entry which is preliminary data.</text>
</comment>
<reference evidence="2 3" key="1">
    <citation type="submission" date="2020-03" db="EMBL/GenBank/DDBJ databases">
        <title>Soil Listeria distribution.</title>
        <authorList>
            <person name="Liao J."/>
            <person name="Wiedmann M."/>
        </authorList>
    </citation>
    <scope>NUCLEOTIDE SEQUENCE [LARGE SCALE GENOMIC DNA]</scope>
    <source>
        <strain evidence="2 3">FSL L7-1507</strain>
    </source>
</reference>
<name>A0A841ZQ34_9LIST</name>
<dbReference type="InterPro" id="IPR014710">
    <property type="entry name" value="RmlC-like_jellyroll"/>
</dbReference>
<keyword evidence="1" id="KW-0010">Activator</keyword>
<dbReference type="InterPro" id="IPR018490">
    <property type="entry name" value="cNMP-bd_dom_sf"/>
</dbReference>
<dbReference type="SUPFAM" id="SSF51206">
    <property type="entry name" value="cAMP-binding domain-like"/>
    <property type="match status" value="1"/>
</dbReference>